<evidence type="ECO:0000313" key="2">
    <source>
        <dbReference type="Proteomes" id="UP000240708"/>
    </source>
</evidence>
<gene>
    <name evidence="1" type="ORF">CLV48_102389</name>
</gene>
<keyword evidence="2" id="KW-1185">Reference proteome</keyword>
<protein>
    <submittedName>
        <fullName evidence="1">Uncharacterized protein</fullName>
    </submittedName>
</protein>
<sequence>MKEISLKQLNDDVEHLIITMAVQSAEIMLLKKLITDGLSAVLSTQQIHQLNREYYSNLLRNVNGALDQLQGTVSESEIVKKRFEIHEMVELAMNRD</sequence>
<reference evidence="1 2" key="1">
    <citation type="submission" date="2018-03" db="EMBL/GenBank/DDBJ databases">
        <title>Genomic Encyclopedia of Archaeal and Bacterial Type Strains, Phase II (KMG-II): from individual species to whole genera.</title>
        <authorList>
            <person name="Goeker M."/>
        </authorList>
    </citation>
    <scope>NUCLEOTIDE SEQUENCE [LARGE SCALE GENOMIC DNA]</scope>
    <source>
        <strain evidence="1 2">DSM 28057</strain>
    </source>
</reference>
<name>A0A2P8EAS3_9BACT</name>
<comment type="caution">
    <text evidence="1">The sequence shown here is derived from an EMBL/GenBank/DDBJ whole genome shotgun (WGS) entry which is preliminary data.</text>
</comment>
<dbReference type="EMBL" id="PYGF01000002">
    <property type="protein sequence ID" value="PSL06572.1"/>
    <property type="molecule type" value="Genomic_DNA"/>
</dbReference>
<dbReference type="RefSeq" id="WP_106566490.1">
    <property type="nucleotide sequence ID" value="NZ_PYGF01000002.1"/>
</dbReference>
<evidence type="ECO:0000313" key="1">
    <source>
        <dbReference type="EMBL" id="PSL06572.1"/>
    </source>
</evidence>
<accession>A0A2P8EAS3</accession>
<dbReference type="Proteomes" id="UP000240708">
    <property type="component" value="Unassembled WGS sequence"/>
</dbReference>
<dbReference type="AlphaFoldDB" id="A0A2P8EAS3"/>
<organism evidence="1 2">
    <name type="scientific">Cecembia rubra</name>
    <dbReference type="NCBI Taxonomy" id="1485585"/>
    <lineage>
        <taxon>Bacteria</taxon>
        <taxon>Pseudomonadati</taxon>
        <taxon>Bacteroidota</taxon>
        <taxon>Cytophagia</taxon>
        <taxon>Cytophagales</taxon>
        <taxon>Cyclobacteriaceae</taxon>
        <taxon>Cecembia</taxon>
    </lineage>
</organism>
<proteinExistence type="predicted"/>